<gene>
    <name evidence="1" type="ORF">GCM10011395_11330</name>
</gene>
<organism evidence="1 2">
    <name type="scientific">Sphingomonas psychrolutea</name>
    <dbReference type="NCBI Taxonomy" id="1259676"/>
    <lineage>
        <taxon>Bacteria</taxon>
        <taxon>Pseudomonadati</taxon>
        <taxon>Pseudomonadota</taxon>
        <taxon>Alphaproteobacteria</taxon>
        <taxon>Sphingomonadales</taxon>
        <taxon>Sphingomonadaceae</taxon>
        <taxon>Sphingomonas</taxon>
    </lineage>
</organism>
<reference evidence="2" key="1">
    <citation type="journal article" date="2019" name="Int. J. Syst. Evol. Microbiol.">
        <title>The Global Catalogue of Microorganisms (GCM) 10K type strain sequencing project: providing services to taxonomists for standard genome sequencing and annotation.</title>
        <authorList>
            <consortium name="The Broad Institute Genomics Platform"/>
            <consortium name="The Broad Institute Genome Sequencing Center for Infectious Disease"/>
            <person name="Wu L."/>
            <person name="Ma J."/>
        </authorList>
    </citation>
    <scope>NUCLEOTIDE SEQUENCE [LARGE SCALE GENOMIC DNA]</scope>
    <source>
        <strain evidence="2">CGMCC 1.10106</strain>
    </source>
</reference>
<comment type="caution">
    <text evidence="1">The sequence shown here is derived from an EMBL/GenBank/DDBJ whole genome shotgun (WGS) entry which is preliminary data.</text>
</comment>
<dbReference type="Proteomes" id="UP000618591">
    <property type="component" value="Unassembled WGS sequence"/>
</dbReference>
<dbReference type="EMBL" id="BMDW01000005">
    <property type="protein sequence ID" value="GGA42753.1"/>
    <property type="molecule type" value="Genomic_DNA"/>
</dbReference>
<accession>A0ABQ1GFE6</accession>
<keyword evidence="2" id="KW-1185">Reference proteome</keyword>
<evidence type="ECO:0000313" key="2">
    <source>
        <dbReference type="Proteomes" id="UP000618591"/>
    </source>
</evidence>
<evidence type="ECO:0000313" key="1">
    <source>
        <dbReference type="EMBL" id="GGA42753.1"/>
    </source>
</evidence>
<name>A0ABQ1GFE6_9SPHN</name>
<protein>
    <submittedName>
        <fullName evidence="1">Uncharacterized protein</fullName>
    </submittedName>
</protein>
<sequence length="119" mass="12885">MPWRHLSTWFAERQDRPATAPMPLTMVTLRGTEPADPMAMAFHAEAEFDALVAWALAGRFVLAFAALDRDELTLLCAEPKAAVEAHVSALPFVAAGLASADLRPVVPLRLTAESPVLLH</sequence>
<proteinExistence type="predicted"/>
<dbReference type="RefSeq" id="WP_188445901.1">
    <property type="nucleotide sequence ID" value="NZ_BMDW01000005.1"/>
</dbReference>